<evidence type="ECO:0000313" key="2">
    <source>
        <dbReference type="Proteomes" id="UP001266807"/>
    </source>
</evidence>
<gene>
    <name evidence="1" type="ORF">J2W98_001278</name>
</gene>
<evidence type="ECO:0000313" key="1">
    <source>
        <dbReference type="EMBL" id="MDR6777031.1"/>
    </source>
</evidence>
<name>A0ABU1QBL8_9BACL</name>
<sequence length="315" mass="36912">MEGMFTINSKGISLVQNYAYMFKQDQLKTLKEQYKDKDNFHIYMVGKRPLMMFDKSSYDISGSIFKGNIRIAHEGTFKNVSIQIPMEEMIVRVSFEMNDQYIIIETLTKPAFKAHAALLLQTFLAQSEMDSSIIDLQVLYIGRAFGLKETPTRNVFDRLQHHETVQKIYSERSWDTDVWLTAWKFSPNSIAFFDPNESNDDLKSYIHNLVESKKNNTSFLQISDKQNIAVAEAALINYFKPIYNDKFKNNFPSSDHEYKEYYELGLDYVMVELDTSGLGFRLWSEEAEVNKEHIIKYTFNSEQDFKNMFSFDQPK</sequence>
<dbReference type="RefSeq" id="WP_068942509.1">
    <property type="nucleotide sequence ID" value="NZ_JAVDUG010000001.1"/>
</dbReference>
<proteinExistence type="predicted"/>
<dbReference type="Proteomes" id="UP001266807">
    <property type="component" value="Unassembled WGS sequence"/>
</dbReference>
<reference evidence="1 2" key="1">
    <citation type="submission" date="2023-07" db="EMBL/GenBank/DDBJ databases">
        <title>Sorghum-associated microbial communities from plants grown in Nebraska, USA.</title>
        <authorList>
            <person name="Schachtman D."/>
        </authorList>
    </citation>
    <scope>NUCLEOTIDE SEQUENCE [LARGE SCALE GENOMIC DNA]</scope>
    <source>
        <strain evidence="1 2">BE143</strain>
    </source>
</reference>
<organism evidence="1 2">
    <name type="scientific">Paenibacillus peoriae</name>
    <dbReference type="NCBI Taxonomy" id="59893"/>
    <lineage>
        <taxon>Bacteria</taxon>
        <taxon>Bacillati</taxon>
        <taxon>Bacillota</taxon>
        <taxon>Bacilli</taxon>
        <taxon>Bacillales</taxon>
        <taxon>Paenibacillaceae</taxon>
        <taxon>Paenibacillus</taxon>
    </lineage>
</organism>
<protein>
    <submittedName>
        <fullName evidence="1">Uncharacterized protein</fullName>
    </submittedName>
</protein>
<dbReference type="EMBL" id="JAVDUG010000001">
    <property type="protein sequence ID" value="MDR6777031.1"/>
    <property type="molecule type" value="Genomic_DNA"/>
</dbReference>
<comment type="caution">
    <text evidence="1">The sequence shown here is derived from an EMBL/GenBank/DDBJ whole genome shotgun (WGS) entry which is preliminary data.</text>
</comment>
<keyword evidence="2" id="KW-1185">Reference proteome</keyword>
<accession>A0ABU1QBL8</accession>